<evidence type="ECO:0000259" key="3">
    <source>
        <dbReference type="Pfam" id="PF13538"/>
    </source>
</evidence>
<accession>A0A0R3D788</accession>
<organism evidence="4 5">
    <name type="scientific">Bradyrhizobium manausense</name>
    <dbReference type="NCBI Taxonomy" id="989370"/>
    <lineage>
        <taxon>Bacteria</taxon>
        <taxon>Pseudomonadati</taxon>
        <taxon>Pseudomonadota</taxon>
        <taxon>Alphaproteobacteria</taxon>
        <taxon>Hyphomicrobiales</taxon>
        <taxon>Nitrobacteraceae</taxon>
        <taxon>Bradyrhizobium</taxon>
    </lineage>
</organism>
<dbReference type="Pfam" id="PF13604">
    <property type="entry name" value="AAA_30"/>
    <property type="match status" value="1"/>
</dbReference>
<keyword evidence="1" id="KW-0547">Nucleotide-binding</keyword>
<dbReference type="GO" id="GO:0005524">
    <property type="term" value="F:ATP binding"/>
    <property type="evidence" value="ECO:0007669"/>
    <property type="project" value="UniProtKB-KW"/>
</dbReference>
<feature type="domain" description="UvrD-like helicase C-terminal" evidence="3">
    <location>
        <begin position="319"/>
        <end position="363"/>
    </location>
</feature>
<evidence type="ECO:0000313" key="5">
    <source>
        <dbReference type="Proteomes" id="UP000051936"/>
    </source>
</evidence>
<dbReference type="SUPFAM" id="SSF52540">
    <property type="entry name" value="P-loop containing nucleoside triphosphate hydrolases"/>
    <property type="match status" value="1"/>
</dbReference>
<evidence type="ECO:0000256" key="2">
    <source>
        <dbReference type="ARBA" id="ARBA00022840"/>
    </source>
</evidence>
<dbReference type="Gene3D" id="3.40.50.300">
    <property type="entry name" value="P-loop containing nucleotide triphosphate hydrolases"/>
    <property type="match status" value="2"/>
</dbReference>
<dbReference type="Proteomes" id="UP000051936">
    <property type="component" value="Unassembled WGS sequence"/>
</dbReference>
<dbReference type="EMBL" id="LJYG01000108">
    <property type="protein sequence ID" value="KRQ03266.1"/>
    <property type="molecule type" value="Genomic_DNA"/>
</dbReference>
<dbReference type="Pfam" id="PF13538">
    <property type="entry name" value="UvrD_C_2"/>
    <property type="match status" value="1"/>
</dbReference>
<proteinExistence type="predicted"/>
<dbReference type="InterPro" id="IPR027785">
    <property type="entry name" value="UvrD-like_helicase_C"/>
</dbReference>
<sequence>MLSPDQEHVVSNAAYWWHSRSDMLRLSIGGLAGTGKTSIIMPLVARLGLTMDDVAVVAPTWKAALVLRKKGFPDASSIHGIIYGVPKVVARDDDGETLEWVLKDADLANKRLIVVDESSMVGARIGSDLEKTARLYHLRIVTFGDPGQLQPVEDSPWVIQPDLLLTQVHRQAAGSAIVQAAYYVRNGGTLQHCRLTTEAVQYWDGVTKYRPQRSDVFLCDTRALCDAINDFLKPRAVPLGLPDELVTARDNVRAAGIINGTDIPSSTKGLRLLTAVQNPDRNAIKAHWERVKRANRGDPTAEIELLKEPHGPVFASWGWARTIHKAQGSEWPRVVVVCSEGGPPDYARAVYTALTRAKQELIFLPARALDLTR</sequence>
<dbReference type="CDD" id="cd18809">
    <property type="entry name" value="SF1_C_RecD"/>
    <property type="match status" value="1"/>
</dbReference>
<dbReference type="InterPro" id="IPR027417">
    <property type="entry name" value="P-loop_NTPase"/>
</dbReference>
<evidence type="ECO:0000313" key="4">
    <source>
        <dbReference type="EMBL" id="KRQ03266.1"/>
    </source>
</evidence>
<protein>
    <recommendedName>
        <fullName evidence="3">UvrD-like helicase C-terminal domain-containing protein</fullName>
    </recommendedName>
</protein>
<reference evidence="4 5" key="1">
    <citation type="submission" date="2015-09" db="EMBL/GenBank/DDBJ databases">
        <title>Draft Genome Sequence of Bradyrhizobium manausense Strain BR 3351T, a Novel Symbiotic Nitrogen-Fixing Alphaproteobacterium Isolated from Brazilian Amazon Rain Forest.</title>
        <authorList>
            <person name="De Araujo J.L."/>
            <person name="Zilli J.E."/>
        </authorList>
    </citation>
    <scope>NUCLEOTIDE SEQUENCE [LARGE SCALE GENOMIC DNA]</scope>
    <source>
        <strain evidence="4 5">BR3351</strain>
    </source>
</reference>
<name>A0A0R3D788_9BRAD</name>
<evidence type="ECO:0000256" key="1">
    <source>
        <dbReference type="ARBA" id="ARBA00022741"/>
    </source>
</evidence>
<dbReference type="STRING" id="989370.AOQ71_31555"/>
<keyword evidence="5" id="KW-1185">Reference proteome</keyword>
<dbReference type="PANTHER" id="PTHR43788">
    <property type="entry name" value="DNA2/NAM7 HELICASE FAMILY MEMBER"/>
    <property type="match status" value="1"/>
</dbReference>
<dbReference type="GO" id="GO:0003678">
    <property type="term" value="F:DNA helicase activity"/>
    <property type="evidence" value="ECO:0007669"/>
    <property type="project" value="UniProtKB-ARBA"/>
</dbReference>
<comment type="caution">
    <text evidence="4">The sequence shown here is derived from an EMBL/GenBank/DDBJ whole genome shotgun (WGS) entry which is preliminary data.</text>
</comment>
<dbReference type="InterPro" id="IPR050534">
    <property type="entry name" value="Coronavir_polyprotein_1ab"/>
</dbReference>
<dbReference type="PANTHER" id="PTHR43788:SF6">
    <property type="entry name" value="DNA HELICASE B"/>
    <property type="match status" value="1"/>
</dbReference>
<gene>
    <name evidence="4" type="ORF">AOQ71_31555</name>
</gene>
<dbReference type="AlphaFoldDB" id="A0A0R3D788"/>
<keyword evidence="2" id="KW-0067">ATP-binding</keyword>